<dbReference type="KEGG" id="cmd:B841_12976"/>
<dbReference type="Proteomes" id="UP000015388">
    <property type="component" value="Plasmid pCmaris1"/>
</dbReference>
<protein>
    <submittedName>
        <fullName evidence="1">Replication protein</fullName>
    </submittedName>
</protein>
<dbReference type="RefSeq" id="WP_020935842.1">
    <property type="nucleotide sequence ID" value="NC_021920.1"/>
</dbReference>
<proteinExistence type="predicted"/>
<accession>S5T600</accession>
<dbReference type="eggNOG" id="ENOG502ZB3T">
    <property type="taxonomic scope" value="Bacteria"/>
</dbReference>
<organism evidence="1 2">
    <name type="scientific">Corynebacterium maris DSM 45190</name>
    <dbReference type="NCBI Taxonomy" id="1224163"/>
    <lineage>
        <taxon>Bacteria</taxon>
        <taxon>Bacillati</taxon>
        <taxon>Actinomycetota</taxon>
        <taxon>Actinomycetes</taxon>
        <taxon>Mycobacteriales</taxon>
        <taxon>Corynebacteriaceae</taxon>
        <taxon>Corynebacterium</taxon>
    </lineage>
</organism>
<gene>
    <name evidence="1" type="ORF">B841_12976</name>
</gene>
<dbReference type="PATRIC" id="fig|1224163.3.peg.2595"/>
<evidence type="ECO:0000313" key="1">
    <source>
        <dbReference type="EMBL" id="AGS36040.1"/>
    </source>
</evidence>
<dbReference type="Pfam" id="PF04796">
    <property type="entry name" value="RepA_C"/>
    <property type="match status" value="1"/>
</dbReference>
<dbReference type="EMBL" id="CP003925">
    <property type="protein sequence ID" value="AGS36040.1"/>
    <property type="molecule type" value="Genomic_DNA"/>
</dbReference>
<keyword evidence="1" id="KW-0614">Plasmid</keyword>
<geneLocation type="plasmid" evidence="1 2">
    <name>pCmaris1</name>
</geneLocation>
<name>S5T600_9CORY</name>
<dbReference type="AlphaFoldDB" id="S5T600"/>
<dbReference type="OrthoDB" id="1524783at2"/>
<sequence>MANHSPHANDGKKSNHIDIYEQLRRVQKAGILDPYAYAPADFIGIFPYSHRAGDKITLVDGDKRITLMAPDGLPYGRYPRLIMMWLGREVVRRKGTMPMDEARKIPLGKSLAHFLRECGVIKAANPDGTLRPVSTRSYRALKAQLLRLANTTIHIETTGNGAQGAATTWDNTLISEEGFFWWDILDNTDDSGEQYMLLSEKVFIRIGQSCVPVDPVHLSELSTSVAATDLYVWTTKRKSTHSGYTRVTWAQLRGQVGATFPDTDQGMRNFRKQIRLARKKVLATWPEAGIREWQGGLELVGKETAVPKKYAFPRP</sequence>
<reference evidence="1 2" key="1">
    <citation type="submission" date="2012-11" db="EMBL/GenBank/DDBJ databases">
        <title>The complete genome sequence of Corynebacterium maris Coryn-1 (=DSM 45190).</title>
        <authorList>
            <person name="Schaffert L."/>
            <person name="Albersmeier A."/>
            <person name="Kalinowski J."/>
            <person name="Ruckert C."/>
        </authorList>
    </citation>
    <scope>NUCLEOTIDE SEQUENCE [LARGE SCALE GENOMIC DNA]</scope>
    <source>
        <strain evidence="2">Coryn-1</strain>
        <plasmid evidence="2">Plasmid pCmaris1</plasmid>
    </source>
</reference>
<evidence type="ECO:0000313" key="2">
    <source>
        <dbReference type="Proteomes" id="UP000015388"/>
    </source>
</evidence>
<dbReference type="InterPro" id="IPR006881">
    <property type="entry name" value="RepA_C"/>
</dbReference>
<keyword evidence="2" id="KW-1185">Reference proteome</keyword>
<dbReference type="HOGENOM" id="CLU_051492_1_0_11"/>